<dbReference type="InterPro" id="IPR050148">
    <property type="entry name" value="Terpene_synthase-like"/>
</dbReference>
<dbReference type="Proteomes" id="UP001367508">
    <property type="component" value="Unassembled WGS sequence"/>
</dbReference>
<proteinExistence type="predicted"/>
<keyword evidence="5" id="KW-1185">Reference proteome</keyword>
<dbReference type="InterPro" id="IPR008949">
    <property type="entry name" value="Isoprenoid_synthase_dom_sf"/>
</dbReference>
<gene>
    <name evidence="4" type="ORF">VNO77_37163</name>
</gene>
<keyword evidence="2" id="KW-0456">Lyase</keyword>
<evidence type="ECO:0000256" key="1">
    <source>
        <dbReference type="ARBA" id="ARBA00001946"/>
    </source>
</evidence>
<dbReference type="PANTHER" id="PTHR31225">
    <property type="entry name" value="OS04G0344100 PROTEIN-RELATED"/>
    <property type="match status" value="1"/>
</dbReference>
<evidence type="ECO:0000313" key="4">
    <source>
        <dbReference type="EMBL" id="KAK7312918.1"/>
    </source>
</evidence>
<dbReference type="GO" id="GO:0016114">
    <property type="term" value="P:terpenoid biosynthetic process"/>
    <property type="evidence" value="ECO:0007669"/>
    <property type="project" value="InterPro"/>
</dbReference>
<dbReference type="PANTHER" id="PTHR31225:SF221">
    <property type="entry name" value="(-)-GERMACRENE D SYNTHASE"/>
    <property type="match status" value="1"/>
</dbReference>
<dbReference type="InterPro" id="IPR008930">
    <property type="entry name" value="Terpenoid_cyclase/PrenylTrfase"/>
</dbReference>
<sequence>MSKGTSSSLPVLAHSAKPNSLITRPCAHFHPTIWGDYFLTHLPTSTEGDTDMEQIQILKEDVRKKLVSPIVNNFYFKLNFVDLVQRLGVSYHFEREIDEALHQIYCTSTNDNNIITHNDLHHLSLLFRLFRQHGYPISSSMSFFNI</sequence>
<organism evidence="4 5">
    <name type="scientific">Canavalia gladiata</name>
    <name type="common">Sword bean</name>
    <name type="synonym">Dolichos gladiatus</name>
    <dbReference type="NCBI Taxonomy" id="3824"/>
    <lineage>
        <taxon>Eukaryota</taxon>
        <taxon>Viridiplantae</taxon>
        <taxon>Streptophyta</taxon>
        <taxon>Embryophyta</taxon>
        <taxon>Tracheophyta</taxon>
        <taxon>Spermatophyta</taxon>
        <taxon>Magnoliopsida</taxon>
        <taxon>eudicotyledons</taxon>
        <taxon>Gunneridae</taxon>
        <taxon>Pentapetalae</taxon>
        <taxon>rosids</taxon>
        <taxon>fabids</taxon>
        <taxon>Fabales</taxon>
        <taxon>Fabaceae</taxon>
        <taxon>Papilionoideae</taxon>
        <taxon>50 kb inversion clade</taxon>
        <taxon>NPAAA clade</taxon>
        <taxon>indigoferoid/millettioid clade</taxon>
        <taxon>Phaseoleae</taxon>
        <taxon>Canavalia</taxon>
    </lineage>
</organism>
<evidence type="ECO:0000259" key="3">
    <source>
        <dbReference type="Pfam" id="PF01397"/>
    </source>
</evidence>
<comment type="caution">
    <text evidence="4">The sequence shown here is derived from an EMBL/GenBank/DDBJ whole genome shotgun (WGS) entry which is preliminary data.</text>
</comment>
<protein>
    <recommendedName>
        <fullName evidence="3">Terpene synthase N-terminal domain-containing protein</fullName>
    </recommendedName>
</protein>
<dbReference type="EMBL" id="JAYMYQ010000009">
    <property type="protein sequence ID" value="KAK7312918.1"/>
    <property type="molecule type" value="Genomic_DNA"/>
</dbReference>
<dbReference type="SUPFAM" id="SSF48239">
    <property type="entry name" value="Terpenoid cyclases/Protein prenyltransferases"/>
    <property type="match status" value="1"/>
</dbReference>
<reference evidence="4 5" key="1">
    <citation type="submission" date="2024-01" db="EMBL/GenBank/DDBJ databases">
        <title>The genomes of 5 underutilized Papilionoideae crops provide insights into root nodulation and disease resistanc.</title>
        <authorList>
            <person name="Jiang F."/>
        </authorList>
    </citation>
    <scope>NUCLEOTIDE SEQUENCE [LARGE SCALE GENOMIC DNA]</scope>
    <source>
        <strain evidence="4">LVBAO_FW01</strain>
        <tissue evidence="4">Leaves</tissue>
    </source>
</reference>
<dbReference type="GO" id="GO:0010333">
    <property type="term" value="F:terpene synthase activity"/>
    <property type="evidence" value="ECO:0007669"/>
    <property type="project" value="InterPro"/>
</dbReference>
<evidence type="ECO:0000313" key="5">
    <source>
        <dbReference type="Proteomes" id="UP001367508"/>
    </source>
</evidence>
<evidence type="ECO:0000256" key="2">
    <source>
        <dbReference type="ARBA" id="ARBA00023239"/>
    </source>
</evidence>
<dbReference type="Pfam" id="PF01397">
    <property type="entry name" value="Terpene_synth"/>
    <property type="match status" value="1"/>
</dbReference>
<dbReference type="Gene3D" id="1.50.10.130">
    <property type="entry name" value="Terpene synthase, N-terminal domain"/>
    <property type="match status" value="1"/>
</dbReference>
<dbReference type="InterPro" id="IPR036965">
    <property type="entry name" value="Terpene_synth_N_sf"/>
</dbReference>
<accession>A0AAN9PY88</accession>
<dbReference type="InterPro" id="IPR001906">
    <property type="entry name" value="Terpene_synth_N"/>
</dbReference>
<dbReference type="Gene3D" id="1.10.600.10">
    <property type="entry name" value="Farnesyl Diphosphate Synthase"/>
    <property type="match status" value="1"/>
</dbReference>
<name>A0AAN9PY88_CANGL</name>
<comment type="cofactor">
    <cofactor evidence="1">
        <name>Mg(2+)</name>
        <dbReference type="ChEBI" id="CHEBI:18420"/>
    </cofactor>
</comment>
<feature type="domain" description="Terpene synthase N-terminal" evidence="3">
    <location>
        <begin position="33"/>
        <end position="140"/>
    </location>
</feature>
<dbReference type="AlphaFoldDB" id="A0AAN9PY88"/>